<evidence type="ECO:0000256" key="4">
    <source>
        <dbReference type="ARBA" id="ARBA00023002"/>
    </source>
</evidence>
<evidence type="ECO:0000256" key="3">
    <source>
        <dbReference type="ARBA" id="ARBA00022643"/>
    </source>
</evidence>
<evidence type="ECO:0000259" key="5">
    <source>
        <dbReference type="Pfam" id="PF00881"/>
    </source>
</evidence>
<dbReference type="SUPFAM" id="SSF55469">
    <property type="entry name" value="FMN-dependent nitroreductase-like"/>
    <property type="match status" value="1"/>
</dbReference>
<accession>A0A0G4GSD3</accession>
<evidence type="ECO:0000256" key="1">
    <source>
        <dbReference type="ARBA" id="ARBA00007118"/>
    </source>
</evidence>
<dbReference type="InterPro" id="IPR000415">
    <property type="entry name" value="Nitroreductase-like"/>
</dbReference>
<dbReference type="PANTHER" id="PTHR23026">
    <property type="entry name" value="NADPH NITROREDUCTASE"/>
    <property type="match status" value="1"/>
</dbReference>
<name>A0A0G4GSD3_9ALVE</name>
<keyword evidence="2" id="KW-0285">Flavoprotein</keyword>
<evidence type="ECO:0000313" key="6">
    <source>
        <dbReference type="EMBL" id="CEM33526.1"/>
    </source>
</evidence>
<keyword evidence="3" id="KW-0288">FMN</keyword>
<feature type="domain" description="Nitroreductase" evidence="5">
    <location>
        <begin position="17"/>
        <end position="209"/>
    </location>
</feature>
<protein>
    <recommendedName>
        <fullName evidence="5">Nitroreductase domain-containing protein</fullName>
    </recommendedName>
</protein>
<dbReference type="CDD" id="cd02136">
    <property type="entry name" value="PnbA_NfnB-like"/>
    <property type="match status" value="1"/>
</dbReference>
<dbReference type="VEuPathDB" id="CryptoDB:Cvel_5137"/>
<comment type="similarity">
    <text evidence="1">Belongs to the nitroreductase family.</text>
</comment>
<dbReference type="Pfam" id="PF00881">
    <property type="entry name" value="Nitroreductase"/>
    <property type="match status" value="1"/>
</dbReference>
<dbReference type="EMBL" id="CDMZ01001502">
    <property type="protein sequence ID" value="CEM33526.1"/>
    <property type="molecule type" value="Genomic_DNA"/>
</dbReference>
<keyword evidence="4" id="KW-0560">Oxidoreductase</keyword>
<dbReference type="GO" id="GO:0016491">
    <property type="term" value="F:oxidoreductase activity"/>
    <property type="evidence" value="ECO:0007669"/>
    <property type="project" value="UniProtKB-KW"/>
</dbReference>
<dbReference type="InterPro" id="IPR050627">
    <property type="entry name" value="Nitroreductase/BluB"/>
</dbReference>
<dbReference type="Gene3D" id="3.40.109.10">
    <property type="entry name" value="NADH Oxidase"/>
    <property type="match status" value="1"/>
</dbReference>
<dbReference type="AlphaFoldDB" id="A0A0G4GSD3"/>
<proteinExistence type="inferred from homology"/>
<organism evidence="6">
    <name type="scientific">Chromera velia CCMP2878</name>
    <dbReference type="NCBI Taxonomy" id="1169474"/>
    <lineage>
        <taxon>Eukaryota</taxon>
        <taxon>Sar</taxon>
        <taxon>Alveolata</taxon>
        <taxon>Colpodellida</taxon>
        <taxon>Chromeraceae</taxon>
        <taxon>Chromera</taxon>
    </lineage>
</organism>
<sequence length="247" mass="27788">MVKDAHEKGLLSVSEALRNRRSVRAFLDKRVDQQLLLSLISRASQAPSGGNLQPWKVYVVHGETTAVLVGHIQSRIGAGKMPSGSEYHIYPPDMKEMKVHNRRRVEVARGMYALLGVERDDHEGKMKELHRNWTFFGAPAGLILTIDERMQQGQWADVGMFLLAFCLLCEESGLQTCCQEAWAMYSQELKDVLNIPQGETVFAGCSVGYADWDHPVNSLRTERASLRDFASVPTAEEMRQRIANSKL</sequence>
<gene>
    <name evidence="6" type="ORF">Cvel_5137</name>
</gene>
<dbReference type="InterPro" id="IPR029479">
    <property type="entry name" value="Nitroreductase"/>
</dbReference>
<evidence type="ECO:0000256" key="2">
    <source>
        <dbReference type="ARBA" id="ARBA00022630"/>
    </source>
</evidence>
<dbReference type="PANTHER" id="PTHR23026:SF90">
    <property type="entry name" value="IODOTYROSINE DEIODINASE 1"/>
    <property type="match status" value="1"/>
</dbReference>
<reference evidence="6" key="1">
    <citation type="submission" date="2014-11" db="EMBL/GenBank/DDBJ databases">
        <authorList>
            <person name="Otto D Thomas"/>
            <person name="Naeem Raeece"/>
        </authorList>
    </citation>
    <scope>NUCLEOTIDE SEQUENCE</scope>
</reference>